<evidence type="ECO:0000313" key="4">
    <source>
        <dbReference type="EMBL" id="ATB28033.1"/>
    </source>
</evidence>
<keyword evidence="5" id="KW-1185">Reference proteome</keyword>
<gene>
    <name evidence="4" type="ORF">MEBOL_001478</name>
</gene>
<dbReference type="KEGG" id="mbd:MEBOL_001478"/>
<organism evidence="4 5">
    <name type="scientific">Melittangium boletus DSM 14713</name>
    <dbReference type="NCBI Taxonomy" id="1294270"/>
    <lineage>
        <taxon>Bacteria</taxon>
        <taxon>Pseudomonadati</taxon>
        <taxon>Myxococcota</taxon>
        <taxon>Myxococcia</taxon>
        <taxon>Myxococcales</taxon>
        <taxon>Cystobacterineae</taxon>
        <taxon>Archangiaceae</taxon>
        <taxon>Melittangium</taxon>
    </lineage>
</organism>
<dbReference type="EMBL" id="CP022163">
    <property type="protein sequence ID" value="ATB28033.1"/>
    <property type="molecule type" value="Genomic_DNA"/>
</dbReference>
<dbReference type="InterPro" id="IPR025723">
    <property type="entry name" value="ArsA/GET3_ATPase-like"/>
</dbReference>
<evidence type="ECO:0000259" key="3">
    <source>
        <dbReference type="Pfam" id="PF02374"/>
    </source>
</evidence>
<protein>
    <recommendedName>
        <fullName evidence="2">arsenite-transporting ATPase</fullName>
        <ecNumber evidence="2">7.3.2.7</ecNumber>
    </recommendedName>
</protein>
<dbReference type="InterPro" id="IPR027417">
    <property type="entry name" value="P-loop_NTPase"/>
</dbReference>
<dbReference type="CDD" id="cd02035">
    <property type="entry name" value="ArsA"/>
    <property type="match status" value="1"/>
</dbReference>
<name>A0A250I9Y5_9BACT</name>
<proteinExistence type="predicted"/>
<dbReference type="PANTHER" id="PTHR10803:SF26">
    <property type="entry name" value="ANION TRANSPORTER ATPASE-RELATED"/>
    <property type="match status" value="1"/>
</dbReference>
<dbReference type="AlphaFoldDB" id="A0A250I9Y5"/>
<feature type="domain" description="ArsA/GET3 Anion-transporting ATPase-like" evidence="3">
    <location>
        <begin position="12"/>
        <end position="289"/>
    </location>
</feature>
<evidence type="ECO:0000256" key="2">
    <source>
        <dbReference type="ARBA" id="ARBA00066752"/>
    </source>
</evidence>
<evidence type="ECO:0000313" key="5">
    <source>
        <dbReference type="Proteomes" id="UP000217289"/>
    </source>
</evidence>
<dbReference type="PANTHER" id="PTHR10803">
    <property type="entry name" value="ARSENICAL PUMP-DRIVING ATPASE ARSENITE-TRANSLOCATING ATPASE"/>
    <property type="match status" value="1"/>
</dbReference>
<dbReference type="SUPFAM" id="SSF52540">
    <property type="entry name" value="P-loop containing nucleoside triphosphate hydrolases"/>
    <property type="match status" value="1"/>
</dbReference>
<accession>A0A250I9Y5</accession>
<dbReference type="InterPro" id="IPR016300">
    <property type="entry name" value="ATPase_ArsA/GET3"/>
</dbReference>
<dbReference type="OrthoDB" id="5490584at2"/>
<sequence>MNALSQALAHKRVLVSVGSGGVGKTTISATLALRAAVDGRSSLVCTIDPAKRLANALGLNALGNVEAEVPASAVEPLGITPRARLHAMMLDMKATWDELILRHAPADKREKILSNRFYQSLSSALAGSQEYVALEKLWELRNQRDYELIVLDTPPTAHALDFLEAPNRVLDFLDNEAARWLLTPALAAGKVGLSLFNLGGSYMAKTISKFTGTETLQELANFMLSIAPMNESFRERARGVRELLKAEQTGFVLVTSPGRERLDEVMHFHRLLQQNRMEVVAVVVNRVHPLPGPALWEEARGLLPTRRTKVEETLNEMTLLAEQDARGIAELQAACGSTPLIQVPRFELDVHEIGALWRTGRFLMGEELIPTPPPLLTSGGPE</sequence>
<evidence type="ECO:0000256" key="1">
    <source>
        <dbReference type="ARBA" id="ARBA00052296"/>
    </source>
</evidence>
<dbReference type="Pfam" id="PF02374">
    <property type="entry name" value="ArsA_ATPase"/>
    <property type="match status" value="1"/>
</dbReference>
<dbReference type="GO" id="GO:0005524">
    <property type="term" value="F:ATP binding"/>
    <property type="evidence" value="ECO:0007669"/>
    <property type="project" value="InterPro"/>
</dbReference>
<reference evidence="4 5" key="1">
    <citation type="submission" date="2017-06" db="EMBL/GenBank/DDBJ databases">
        <authorList>
            <person name="Kim H.J."/>
            <person name="Triplett B.A."/>
        </authorList>
    </citation>
    <scope>NUCLEOTIDE SEQUENCE [LARGE SCALE GENOMIC DNA]</scope>
    <source>
        <strain evidence="4 5">DSM 14713</strain>
    </source>
</reference>
<dbReference type="Proteomes" id="UP000217289">
    <property type="component" value="Chromosome"/>
</dbReference>
<dbReference type="GO" id="GO:0015446">
    <property type="term" value="F:ATPase-coupled arsenite transmembrane transporter activity"/>
    <property type="evidence" value="ECO:0007669"/>
    <property type="project" value="UniProtKB-EC"/>
</dbReference>
<comment type="catalytic activity">
    <reaction evidence="1">
        <text>arsenite(in) + ATP + H2O = arsenite(out) + ADP + phosphate + H(+)</text>
        <dbReference type="Rhea" id="RHEA:11348"/>
        <dbReference type="ChEBI" id="CHEBI:15377"/>
        <dbReference type="ChEBI" id="CHEBI:15378"/>
        <dbReference type="ChEBI" id="CHEBI:29242"/>
        <dbReference type="ChEBI" id="CHEBI:30616"/>
        <dbReference type="ChEBI" id="CHEBI:43474"/>
        <dbReference type="ChEBI" id="CHEBI:456216"/>
        <dbReference type="EC" id="7.3.2.7"/>
    </reaction>
</comment>
<dbReference type="EC" id="7.3.2.7" evidence="2"/>
<dbReference type="RefSeq" id="WP_095976753.1">
    <property type="nucleotide sequence ID" value="NZ_CP022163.1"/>
</dbReference>
<dbReference type="GO" id="GO:0016887">
    <property type="term" value="F:ATP hydrolysis activity"/>
    <property type="evidence" value="ECO:0007669"/>
    <property type="project" value="InterPro"/>
</dbReference>
<dbReference type="Gene3D" id="3.40.50.300">
    <property type="entry name" value="P-loop containing nucleotide triphosphate hydrolases"/>
    <property type="match status" value="1"/>
</dbReference>